<dbReference type="InterPro" id="IPR006286">
    <property type="entry name" value="C56_PfpI-like"/>
</dbReference>
<dbReference type="InterPro" id="IPR029062">
    <property type="entry name" value="Class_I_gatase-like"/>
</dbReference>
<dbReference type="InterPro" id="IPR002818">
    <property type="entry name" value="DJ-1/PfpI"/>
</dbReference>
<dbReference type="PANTHER" id="PTHR42733">
    <property type="entry name" value="DJ-1 PROTEIN"/>
    <property type="match status" value="1"/>
</dbReference>
<feature type="domain" description="DJ-1/PfpI" evidence="2">
    <location>
        <begin position="2"/>
        <end position="145"/>
    </location>
</feature>
<organism evidence="3 4">
    <name type="scientific">Candidatus Buchananbacteria bacterium RIFCSPHIGHO2_01_FULL_39_14</name>
    <dbReference type="NCBI Taxonomy" id="1797532"/>
    <lineage>
        <taxon>Bacteria</taxon>
        <taxon>Candidatus Buchananiibacteriota</taxon>
    </lineage>
</organism>
<gene>
    <name evidence="3" type="ORF">A2729_03120</name>
</gene>
<dbReference type="AlphaFoldDB" id="A0A1G1XS85"/>
<name>A0A1G1XS85_9BACT</name>
<comment type="caution">
    <text evidence="3">The sequence shown here is derived from an EMBL/GenBank/DDBJ whole genome shotgun (WGS) entry which is preliminary data.</text>
</comment>
<protein>
    <recommendedName>
        <fullName evidence="2">DJ-1/PfpI domain-containing protein</fullName>
    </recommendedName>
</protein>
<proteinExistence type="inferred from homology"/>
<comment type="similarity">
    <text evidence="1">Belongs to the peptidase C56 family.</text>
</comment>
<sequence>MEAGVKVDIAVPKKGPIHGEHGYGLKVEKTFVEINPDDYDLLIIPGGAPDGAPTTVRKEPQALVITKSFFAKNKPVVAICHGPYTLVSADVVKGRHLTSYWHDGVPEEIEAAGGIYEDKAVVVDGNLVTARYPMDLPFFTDAIMKLIQQIKK</sequence>
<dbReference type="Pfam" id="PF01965">
    <property type="entry name" value="DJ-1_PfpI"/>
    <property type="match status" value="1"/>
</dbReference>
<dbReference type="EMBL" id="MHIB01000049">
    <property type="protein sequence ID" value="OGY42878.1"/>
    <property type="molecule type" value="Genomic_DNA"/>
</dbReference>
<dbReference type="STRING" id="1797532.A2729_03120"/>
<dbReference type="Gene3D" id="3.40.50.880">
    <property type="match status" value="1"/>
</dbReference>
<accession>A0A1G1XS85</accession>
<dbReference type="PROSITE" id="PS51276">
    <property type="entry name" value="PEPTIDASE_C56_PFPI"/>
    <property type="match status" value="1"/>
</dbReference>
<dbReference type="PANTHER" id="PTHR42733:SF2">
    <property type="entry name" value="DJ-1_THIJ_PFPI FAMILY PROTEIN"/>
    <property type="match status" value="1"/>
</dbReference>
<reference evidence="3 4" key="1">
    <citation type="journal article" date="2016" name="Nat. Commun.">
        <title>Thousands of microbial genomes shed light on interconnected biogeochemical processes in an aquifer system.</title>
        <authorList>
            <person name="Anantharaman K."/>
            <person name="Brown C.T."/>
            <person name="Hug L.A."/>
            <person name="Sharon I."/>
            <person name="Castelle C.J."/>
            <person name="Probst A.J."/>
            <person name="Thomas B.C."/>
            <person name="Singh A."/>
            <person name="Wilkins M.J."/>
            <person name="Karaoz U."/>
            <person name="Brodie E.L."/>
            <person name="Williams K.H."/>
            <person name="Hubbard S.S."/>
            <person name="Banfield J.F."/>
        </authorList>
    </citation>
    <scope>NUCLEOTIDE SEQUENCE [LARGE SCALE GENOMIC DNA]</scope>
</reference>
<dbReference type="Proteomes" id="UP000178930">
    <property type="component" value="Unassembled WGS sequence"/>
</dbReference>
<dbReference type="SUPFAM" id="SSF52317">
    <property type="entry name" value="Class I glutamine amidotransferase-like"/>
    <property type="match status" value="1"/>
</dbReference>
<evidence type="ECO:0000259" key="2">
    <source>
        <dbReference type="Pfam" id="PF01965"/>
    </source>
</evidence>
<evidence type="ECO:0000256" key="1">
    <source>
        <dbReference type="ARBA" id="ARBA00008542"/>
    </source>
</evidence>
<evidence type="ECO:0000313" key="4">
    <source>
        <dbReference type="Proteomes" id="UP000178930"/>
    </source>
</evidence>
<evidence type="ECO:0000313" key="3">
    <source>
        <dbReference type="EMBL" id="OGY42878.1"/>
    </source>
</evidence>